<evidence type="ECO:0000313" key="4">
    <source>
        <dbReference type="Proteomes" id="UP000177515"/>
    </source>
</evidence>
<keyword evidence="1" id="KW-0472">Membrane</keyword>
<dbReference type="PANTHER" id="PTHR42208:SF1">
    <property type="entry name" value="HEAVY METAL TRANSPORTER"/>
    <property type="match status" value="1"/>
</dbReference>
<organism evidence="3 4">
    <name type="scientific">Cupriavidus malaysiensis</name>
    <dbReference type="NCBI Taxonomy" id="367825"/>
    <lineage>
        <taxon>Bacteria</taxon>
        <taxon>Pseudomonadati</taxon>
        <taxon>Pseudomonadota</taxon>
        <taxon>Betaproteobacteria</taxon>
        <taxon>Burkholderiales</taxon>
        <taxon>Burkholderiaceae</taxon>
        <taxon>Cupriavidus</taxon>
    </lineage>
</organism>
<evidence type="ECO:0000313" key="3">
    <source>
        <dbReference type="EMBL" id="AOZ06897.1"/>
    </source>
</evidence>
<dbReference type="InterPro" id="IPR039447">
    <property type="entry name" value="UreH-like_TM_dom"/>
</dbReference>
<dbReference type="PANTHER" id="PTHR42208">
    <property type="entry name" value="HEAVY METAL TRANSPORTER-RELATED"/>
    <property type="match status" value="1"/>
</dbReference>
<name>A0ABN4TI39_9BURK</name>
<reference evidence="3 4" key="1">
    <citation type="submission" date="2016-10" db="EMBL/GenBank/DDBJ databases">
        <title>Complete genome sequences of three Cupriavidus strains isolated from various Malaysian environments.</title>
        <authorList>
            <person name="Abdullah A.A.-A."/>
            <person name="Shafie N.A.H."/>
            <person name="Lau N.S."/>
        </authorList>
    </citation>
    <scope>NUCLEOTIDE SEQUENCE [LARGE SCALE GENOMIC DNA]</scope>
    <source>
        <strain evidence="3 4">USMAA1020</strain>
    </source>
</reference>
<keyword evidence="1" id="KW-1133">Transmembrane helix</keyword>
<dbReference type="RefSeq" id="WP_071070063.1">
    <property type="nucleotide sequence ID" value="NZ_CP017754.1"/>
</dbReference>
<dbReference type="Proteomes" id="UP000177515">
    <property type="component" value="Chromosome 1"/>
</dbReference>
<feature type="transmembrane region" description="Helical" evidence="1">
    <location>
        <begin position="61"/>
        <end position="78"/>
    </location>
</feature>
<proteinExistence type="predicted"/>
<feature type="transmembrane region" description="Helical" evidence="1">
    <location>
        <begin position="216"/>
        <end position="238"/>
    </location>
</feature>
<sequence>MTAAVFFSVFLLALLGGVHCAAMCGGIALAVERPQAEAPVVVQRRPRDWLREQLSMHAGRVVTYMLLGAALGAVGAGAWRAQYLPLQRGLFAAGSMVLLGTGLWLLAGRAPQFAALERLVARGAGALAGRLRGRRAGAPSAPIQVRPRLLRRFGIGLAWGLVPCGMVYGALTLSLLAGNALSGALLMGVFGLGTLPNLLMLSGLSGALRGWSRRPWVRVGAGVAVMGFGAAGLVRAAMLPHTLAAHGFCVVF</sequence>
<gene>
    <name evidence="3" type="ORF">BKK80_14495</name>
</gene>
<dbReference type="Pfam" id="PF13386">
    <property type="entry name" value="DsbD_2"/>
    <property type="match status" value="1"/>
</dbReference>
<feature type="transmembrane region" description="Helical" evidence="1">
    <location>
        <begin position="153"/>
        <end position="177"/>
    </location>
</feature>
<evidence type="ECO:0000256" key="1">
    <source>
        <dbReference type="SAM" id="Phobius"/>
    </source>
</evidence>
<feature type="domain" description="Urease accessory protein UreH-like transmembrane" evidence="2">
    <location>
        <begin position="9"/>
        <end position="230"/>
    </location>
</feature>
<accession>A0ABN4TI39</accession>
<protein>
    <recommendedName>
        <fullName evidence="2">Urease accessory protein UreH-like transmembrane domain-containing protein</fullName>
    </recommendedName>
</protein>
<keyword evidence="1" id="KW-0812">Transmembrane</keyword>
<feature type="transmembrane region" description="Helical" evidence="1">
    <location>
        <begin position="183"/>
        <end position="204"/>
    </location>
</feature>
<feature type="transmembrane region" description="Helical" evidence="1">
    <location>
        <begin position="90"/>
        <end position="107"/>
    </location>
</feature>
<evidence type="ECO:0000259" key="2">
    <source>
        <dbReference type="Pfam" id="PF13386"/>
    </source>
</evidence>
<keyword evidence="4" id="KW-1185">Reference proteome</keyword>
<dbReference type="EMBL" id="CP017754">
    <property type="protein sequence ID" value="AOZ06897.1"/>
    <property type="molecule type" value="Genomic_DNA"/>
</dbReference>